<dbReference type="Proteomes" id="UP000255423">
    <property type="component" value="Unassembled WGS sequence"/>
</dbReference>
<dbReference type="EMBL" id="UHJL01000001">
    <property type="protein sequence ID" value="SUQ19163.1"/>
    <property type="molecule type" value="Genomic_DNA"/>
</dbReference>
<keyword evidence="3 7" id="KW-0547">Nucleotide-binding</keyword>
<dbReference type="GO" id="GO:0005886">
    <property type="term" value="C:plasma membrane"/>
    <property type="evidence" value="ECO:0007669"/>
    <property type="project" value="TreeGrafter"/>
</dbReference>
<dbReference type="CDD" id="cd06571">
    <property type="entry name" value="Bac_DnaA_C"/>
    <property type="match status" value="1"/>
</dbReference>
<evidence type="ECO:0000259" key="9">
    <source>
        <dbReference type="SMART" id="SM00382"/>
    </source>
</evidence>
<dbReference type="RefSeq" id="WP_088659356.1">
    <property type="nucleotide sequence ID" value="NZ_UHJL01000001.1"/>
</dbReference>
<dbReference type="GO" id="GO:0006270">
    <property type="term" value="P:DNA replication initiation"/>
    <property type="evidence" value="ECO:0007669"/>
    <property type="project" value="InterPro"/>
</dbReference>
<keyword evidence="1" id="KW-0963">Cytoplasm</keyword>
<dbReference type="InterPro" id="IPR013317">
    <property type="entry name" value="DnaA_dom"/>
</dbReference>
<evidence type="ECO:0000256" key="4">
    <source>
        <dbReference type="ARBA" id="ARBA00022840"/>
    </source>
</evidence>
<evidence type="ECO:0000256" key="2">
    <source>
        <dbReference type="ARBA" id="ARBA00022705"/>
    </source>
</evidence>
<dbReference type="SMART" id="SM00760">
    <property type="entry name" value="Bac_DnaA_C"/>
    <property type="match status" value="1"/>
</dbReference>
<dbReference type="GO" id="GO:0003688">
    <property type="term" value="F:DNA replication origin binding"/>
    <property type="evidence" value="ECO:0007669"/>
    <property type="project" value="TreeGrafter"/>
</dbReference>
<keyword evidence="5" id="KW-0446">Lipid-binding</keyword>
<proteinExistence type="inferred from homology"/>
<evidence type="ECO:0000256" key="3">
    <source>
        <dbReference type="ARBA" id="ARBA00022741"/>
    </source>
</evidence>
<dbReference type="PRINTS" id="PR00051">
    <property type="entry name" value="DNAA"/>
</dbReference>
<evidence type="ECO:0000256" key="1">
    <source>
        <dbReference type="ARBA" id="ARBA00022490"/>
    </source>
</evidence>
<dbReference type="PANTHER" id="PTHR30050">
    <property type="entry name" value="CHROMOSOMAL REPLICATION INITIATOR PROTEIN DNAA"/>
    <property type="match status" value="1"/>
</dbReference>
<reference evidence="11 12" key="1">
    <citation type="submission" date="2017-08" db="EMBL/GenBank/DDBJ databases">
        <authorList>
            <person name="de Groot N.N."/>
        </authorList>
    </citation>
    <scope>NUCLEOTIDE SEQUENCE [LARGE SCALE GENOMIC DNA]</scope>
    <source>
        <strain evidence="11 12">HM2</strain>
    </source>
</reference>
<dbReference type="GO" id="GO:0008289">
    <property type="term" value="F:lipid binding"/>
    <property type="evidence" value="ECO:0007669"/>
    <property type="project" value="UniProtKB-KW"/>
</dbReference>
<evidence type="ECO:0000313" key="11">
    <source>
        <dbReference type="EMBL" id="SUQ19163.1"/>
    </source>
</evidence>
<dbReference type="Gene3D" id="3.40.50.300">
    <property type="entry name" value="P-loop containing nucleotide triphosphate hydrolases"/>
    <property type="match status" value="1"/>
</dbReference>
<comment type="similarity">
    <text evidence="8">Belongs to the DnaA family.</text>
</comment>
<keyword evidence="4 7" id="KW-0067">ATP-binding</keyword>
<evidence type="ECO:0000256" key="6">
    <source>
        <dbReference type="ARBA" id="ARBA00023125"/>
    </source>
</evidence>
<feature type="domain" description="AAA+ ATPase" evidence="9">
    <location>
        <begin position="157"/>
        <end position="317"/>
    </location>
</feature>
<name>A0A380RUA3_FIBSU</name>
<dbReference type="InterPro" id="IPR020591">
    <property type="entry name" value="Chromosome_initiator_DnaA-like"/>
</dbReference>
<protein>
    <recommendedName>
        <fullName evidence="7">Chromosomal replication initiator protein DnaA</fullName>
    </recommendedName>
</protein>
<comment type="function">
    <text evidence="7">Plays an essential role in the initiation and regulation of chromosomal replication. ATP-DnaA binds to the origin of replication (oriC) to initiate formation of the DNA replication initiation complex once per cell cycle. Binds the DnaA box (a 9 base pair repeat at the origin) and separates the double-stranded (ds)DNA. Forms a right-handed helical filament on oriC DNA; dsDNA binds to the exterior of the filament while single-stranded (ss)DNA is stabiized in the filament's interior. The ATP-DnaA-oriC complex binds and stabilizes one strand of the AT-rich DNA unwinding element (DUE), permitting loading of DNA polymerase. After initiation quickly degrades to an ADP-DnaA complex that is not apt for DNA replication. Binds acidic phospholipids.</text>
</comment>
<evidence type="ECO:0000256" key="7">
    <source>
        <dbReference type="RuleBase" id="RU000577"/>
    </source>
</evidence>
<evidence type="ECO:0000256" key="5">
    <source>
        <dbReference type="ARBA" id="ARBA00023121"/>
    </source>
</evidence>
<feature type="domain" description="Chromosomal replication initiator DnaA C-terminal" evidence="10">
    <location>
        <begin position="396"/>
        <end position="464"/>
    </location>
</feature>
<dbReference type="Pfam" id="PF00308">
    <property type="entry name" value="Bac_DnaA"/>
    <property type="match status" value="1"/>
</dbReference>
<dbReference type="InterPro" id="IPR027417">
    <property type="entry name" value="P-loop_NTPase"/>
</dbReference>
<dbReference type="AlphaFoldDB" id="A0A380RUA3"/>
<dbReference type="GO" id="GO:0006275">
    <property type="term" value="P:regulation of DNA replication"/>
    <property type="evidence" value="ECO:0007669"/>
    <property type="project" value="InterPro"/>
</dbReference>
<accession>A0A380RUA3</accession>
<dbReference type="Gene3D" id="1.10.1750.10">
    <property type="match status" value="1"/>
</dbReference>
<evidence type="ECO:0000313" key="12">
    <source>
        <dbReference type="Proteomes" id="UP000255423"/>
    </source>
</evidence>
<dbReference type="Pfam" id="PF08299">
    <property type="entry name" value="Bac_DnaA_C"/>
    <property type="match status" value="1"/>
</dbReference>
<keyword evidence="2 7" id="KW-0235">DNA replication</keyword>
<dbReference type="SMART" id="SM00382">
    <property type="entry name" value="AAA"/>
    <property type="match status" value="1"/>
</dbReference>
<dbReference type="SUPFAM" id="SSF52540">
    <property type="entry name" value="P-loop containing nucleoside triphosphate hydrolases"/>
    <property type="match status" value="1"/>
</dbReference>
<evidence type="ECO:0000256" key="8">
    <source>
        <dbReference type="RuleBase" id="RU004227"/>
    </source>
</evidence>
<organism evidence="11 12">
    <name type="scientific">Fibrobacter succinogenes</name>
    <name type="common">Bacteroides succinogenes</name>
    <dbReference type="NCBI Taxonomy" id="833"/>
    <lineage>
        <taxon>Bacteria</taxon>
        <taxon>Pseudomonadati</taxon>
        <taxon>Fibrobacterota</taxon>
        <taxon>Fibrobacteria</taxon>
        <taxon>Fibrobacterales</taxon>
        <taxon>Fibrobacteraceae</taxon>
        <taxon>Fibrobacter</taxon>
    </lineage>
</organism>
<dbReference type="PANTHER" id="PTHR30050:SF2">
    <property type="entry name" value="CHROMOSOMAL REPLICATION INITIATOR PROTEIN DNAA"/>
    <property type="match status" value="1"/>
</dbReference>
<dbReference type="GO" id="GO:0005524">
    <property type="term" value="F:ATP binding"/>
    <property type="evidence" value="ECO:0007669"/>
    <property type="project" value="UniProtKB-KW"/>
</dbReference>
<dbReference type="SUPFAM" id="SSF48295">
    <property type="entry name" value="TrpR-like"/>
    <property type="match status" value="1"/>
</dbReference>
<sequence length="487" mass="54583">MENTVSLLDIAESPWQQVLDRVRSECKDFFGAVILDALGYEGMCNGYALLTVPDELRENWVNSHYGDLLRKSFTAVFGSEFVDYRIRQIAPSDPIPEIKLTMPVIPRPEKKKAEVKRPKQPLALYARYTFENFVEGECNSTAFRACQAVAENPGDPALNPLFVYGESGLGKTHLLQSIAAKIQKSRPEASIVYCHAYDFLRDATAMASALHNKTGNVRELAQKFRERYELCDVLLLDDVQLLEKGLWTQDRLAILIKHLRAEGKQVVISCDRHPNLFKVVDTDNESRGSSRSSIPSISKKLLAPLASCVAVGIDEPDLATRMNLISKKSEDLPFAKADREEICRYLSMPPRKNVRLIEGLLNFLGAMNMFCKADLNLNGVKRLVAPSEHGGHVELTAKNIIEAVAMDYRVEVCELSSKRQAAAISMPRKVAMFLCRELTTDSLQNIGAMFCRDYATVIAAINSLKKQMETDASLARRVQDIRYMLEA</sequence>
<dbReference type="InterPro" id="IPR003593">
    <property type="entry name" value="AAA+_ATPase"/>
</dbReference>
<dbReference type="InterPro" id="IPR010921">
    <property type="entry name" value="Trp_repressor/repl_initiator"/>
</dbReference>
<keyword evidence="6 7" id="KW-0238">DNA-binding</keyword>
<evidence type="ECO:0000259" key="10">
    <source>
        <dbReference type="SMART" id="SM00760"/>
    </source>
</evidence>
<gene>
    <name evidence="11" type="ORF">SAMN05661053_0390</name>
</gene>
<dbReference type="InterPro" id="IPR013159">
    <property type="entry name" value="DnaA_C"/>
</dbReference>